<dbReference type="RefSeq" id="WP_379956029.1">
    <property type="nucleotide sequence ID" value="NZ_JAUYVI010000004.1"/>
</dbReference>
<evidence type="ECO:0000256" key="1">
    <source>
        <dbReference type="SAM" id="Phobius"/>
    </source>
</evidence>
<proteinExistence type="predicted"/>
<organism evidence="2 3">
    <name type="scientific">Dongia sedimenti</name>
    <dbReference type="NCBI Taxonomy" id="3064282"/>
    <lineage>
        <taxon>Bacteria</taxon>
        <taxon>Pseudomonadati</taxon>
        <taxon>Pseudomonadota</taxon>
        <taxon>Alphaproteobacteria</taxon>
        <taxon>Rhodospirillales</taxon>
        <taxon>Dongiaceae</taxon>
        <taxon>Dongia</taxon>
    </lineage>
</organism>
<comment type="caution">
    <text evidence="2">The sequence shown here is derived from an EMBL/GenBank/DDBJ whole genome shotgun (WGS) entry which is preliminary data.</text>
</comment>
<keyword evidence="1" id="KW-1133">Transmembrane helix</keyword>
<sequence>MVDEVAGGVVRAIGAVLHFLLGILRDALVELVQHLFGRIIGGFFEMVGHFLQITVRALDLLYRLLFRPRRPVEDRTALLHAAAICIIMALGFSAGAIASTFYHTDWNASSTVASAAVER</sequence>
<keyword evidence="1" id="KW-0812">Transmembrane</keyword>
<accession>A0ABU0YLF3</accession>
<evidence type="ECO:0000313" key="2">
    <source>
        <dbReference type="EMBL" id="MDQ7248551.1"/>
    </source>
</evidence>
<feature type="transmembrane region" description="Helical" evidence="1">
    <location>
        <begin position="36"/>
        <end position="58"/>
    </location>
</feature>
<reference evidence="3" key="1">
    <citation type="submission" date="2023-08" db="EMBL/GenBank/DDBJ databases">
        <title>Rhodospirillaceae gen. nov., a novel taxon isolated from the Yangtze River Yuezi River estuary sludge.</title>
        <authorList>
            <person name="Ruan L."/>
        </authorList>
    </citation>
    <scope>NUCLEOTIDE SEQUENCE [LARGE SCALE GENOMIC DNA]</scope>
    <source>
        <strain evidence="3">R-7</strain>
    </source>
</reference>
<protein>
    <submittedName>
        <fullName evidence="2">Uncharacterized protein</fullName>
    </submittedName>
</protein>
<dbReference type="Proteomes" id="UP001230156">
    <property type="component" value="Unassembled WGS sequence"/>
</dbReference>
<name>A0ABU0YLF3_9PROT</name>
<feature type="transmembrane region" description="Helical" evidence="1">
    <location>
        <begin position="6"/>
        <end position="24"/>
    </location>
</feature>
<keyword evidence="3" id="KW-1185">Reference proteome</keyword>
<feature type="transmembrane region" description="Helical" evidence="1">
    <location>
        <begin position="78"/>
        <end position="102"/>
    </location>
</feature>
<gene>
    <name evidence="2" type="ORF">Q8A70_12775</name>
</gene>
<evidence type="ECO:0000313" key="3">
    <source>
        <dbReference type="Proteomes" id="UP001230156"/>
    </source>
</evidence>
<dbReference type="EMBL" id="JAUYVI010000004">
    <property type="protein sequence ID" value="MDQ7248551.1"/>
    <property type="molecule type" value="Genomic_DNA"/>
</dbReference>
<keyword evidence="1" id="KW-0472">Membrane</keyword>